<reference evidence="2 3" key="1">
    <citation type="submission" date="2024-08" db="EMBL/GenBank/DDBJ databases">
        <title>Gnathostoma spinigerum genome.</title>
        <authorList>
            <person name="Gonzalez-Bertolin B."/>
            <person name="Monzon S."/>
            <person name="Zaballos A."/>
            <person name="Jimenez P."/>
            <person name="Dekumyoy P."/>
            <person name="Varona S."/>
            <person name="Cuesta I."/>
            <person name="Sumanam S."/>
            <person name="Adisakwattana P."/>
            <person name="Gasser R.B."/>
            <person name="Hernandez-Gonzalez A."/>
            <person name="Young N.D."/>
            <person name="Perteguer M.J."/>
        </authorList>
    </citation>
    <scope>NUCLEOTIDE SEQUENCE [LARGE SCALE GENOMIC DNA]</scope>
    <source>
        <strain evidence="2">AL3</strain>
        <tissue evidence="2">Liver</tissue>
    </source>
</reference>
<comment type="caution">
    <text evidence="2">The sequence shown here is derived from an EMBL/GenBank/DDBJ whole genome shotgun (WGS) entry which is preliminary data.</text>
</comment>
<proteinExistence type="predicted"/>
<dbReference type="Proteomes" id="UP001608902">
    <property type="component" value="Unassembled WGS sequence"/>
</dbReference>
<name>A0ABD6EVK9_9BILA</name>
<feature type="non-terminal residue" evidence="2">
    <location>
        <position position="1"/>
    </location>
</feature>
<evidence type="ECO:0000259" key="1">
    <source>
        <dbReference type="PROSITE" id="PS51788"/>
    </source>
</evidence>
<dbReference type="AlphaFoldDB" id="A0ABD6EVK9"/>
<feature type="domain" description="CULT" evidence="1">
    <location>
        <begin position="1"/>
        <end position="53"/>
    </location>
</feature>
<dbReference type="Gene3D" id="2.170.150.20">
    <property type="entry name" value="Peptide methionine sulfoxide reductase"/>
    <property type="match status" value="1"/>
</dbReference>
<sequence>YSDATWFPSYEWTICLCPHCGTHLGWYFQSGNIQSKSFKSFVGIVLDYVISGDCKFYR</sequence>
<evidence type="ECO:0000313" key="2">
    <source>
        <dbReference type="EMBL" id="MFH4983838.1"/>
    </source>
</evidence>
<dbReference type="InterPro" id="IPR034750">
    <property type="entry name" value="CULT"/>
</dbReference>
<dbReference type="EMBL" id="JBGFUD010014034">
    <property type="protein sequence ID" value="MFH4983838.1"/>
    <property type="molecule type" value="Genomic_DNA"/>
</dbReference>
<organism evidence="2 3">
    <name type="scientific">Gnathostoma spinigerum</name>
    <dbReference type="NCBI Taxonomy" id="75299"/>
    <lineage>
        <taxon>Eukaryota</taxon>
        <taxon>Metazoa</taxon>
        <taxon>Ecdysozoa</taxon>
        <taxon>Nematoda</taxon>
        <taxon>Chromadorea</taxon>
        <taxon>Rhabditida</taxon>
        <taxon>Spirurina</taxon>
        <taxon>Gnathostomatomorpha</taxon>
        <taxon>Gnathostomatoidea</taxon>
        <taxon>Gnathostomatidae</taxon>
        <taxon>Gnathostoma</taxon>
    </lineage>
</organism>
<accession>A0ABD6EVK9</accession>
<dbReference type="PROSITE" id="PS51788">
    <property type="entry name" value="CULT"/>
    <property type="match status" value="1"/>
</dbReference>
<protein>
    <recommendedName>
        <fullName evidence="1">CULT domain-containing protein</fullName>
    </recommendedName>
</protein>
<gene>
    <name evidence="2" type="ORF">AB6A40_010547</name>
</gene>
<evidence type="ECO:0000313" key="3">
    <source>
        <dbReference type="Proteomes" id="UP001608902"/>
    </source>
</evidence>
<keyword evidence="3" id="KW-1185">Reference proteome</keyword>